<keyword evidence="2 5" id="KW-0812">Transmembrane</keyword>
<reference evidence="6" key="1">
    <citation type="journal article" date="2023" name="Mol. Phylogenet. Evol.">
        <title>Genome-scale phylogeny and comparative genomics of the fungal order Sordariales.</title>
        <authorList>
            <person name="Hensen N."/>
            <person name="Bonometti L."/>
            <person name="Westerberg I."/>
            <person name="Brannstrom I.O."/>
            <person name="Guillou S."/>
            <person name="Cros-Aarteil S."/>
            <person name="Calhoun S."/>
            <person name="Haridas S."/>
            <person name="Kuo A."/>
            <person name="Mondo S."/>
            <person name="Pangilinan J."/>
            <person name="Riley R."/>
            <person name="LaButti K."/>
            <person name="Andreopoulos B."/>
            <person name="Lipzen A."/>
            <person name="Chen C."/>
            <person name="Yan M."/>
            <person name="Daum C."/>
            <person name="Ng V."/>
            <person name="Clum A."/>
            <person name="Steindorff A."/>
            <person name="Ohm R.A."/>
            <person name="Martin F."/>
            <person name="Silar P."/>
            <person name="Natvig D.O."/>
            <person name="Lalanne C."/>
            <person name="Gautier V."/>
            <person name="Ament-Velasquez S.L."/>
            <person name="Kruys A."/>
            <person name="Hutchinson M.I."/>
            <person name="Powell A.J."/>
            <person name="Barry K."/>
            <person name="Miller A.N."/>
            <person name="Grigoriev I.V."/>
            <person name="Debuchy R."/>
            <person name="Gladieux P."/>
            <person name="Hiltunen Thoren M."/>
            <person name="Johannesson H."/>
        </authorList>
    </citation>
    <scope>NUCLEOTIDE SEQUENCE</scope>
    <source>
        <strain evidence="6">CBS 232.78</strain>
    </source>
</reference>
<dbReference type="Proteomes" id="UP001285441">
    <property type="component" value="Unassembled WGS sequence"/>
</dbReference>
<organism evidence="6 7">
    <name type="scientific">Podospora didyma</name>
    <dbReference type="NCBI Taxonomy" id="330526"/>
    <lineage>
        <taxon>Eukaryota</taxon>
        <taxon>Fungi</taxon>
        <taxon>Dikarya</taxon>
        <taxon>Ascomycota</taxon>
        <taxon>Pezizomycotina</taxon>
        <taxon>Sordariomycetes</taxon>
        <taxon>Sordariomycetidae</taxon>
        <taxon>Sordariales</taxon>
        <taxon>Podosporaceae</taxon>
        <taxon>Podospora</taxon>
    </lineage>
</organism>
<evidence type="ECO:0000256" key="1">
    <source>
        <dbReference type="ARBA" id="ARBA00004141"/>
    </source>
</evidence>
<comment type="caution">
    <text evidence="6">The sequence shown here is derived from an EMBL/GenBank/DDBJ whole genome shotgun (WGS) entry which is preliminary data.</text>
</comment>
<dbReference type="GO" id="GO:0005789">
    <property type="term" value="C:endoplasmic reticulum membrane"/>
    <property type="evidence" value="ECO:0007669"/>
    <property type="project" value="UniProtKB-SubCell"/>
</dbReference>
<dbReference type="PANTHER" id="PTHR12714:SF9">
    <property type="entry name" value="PROTEIN-S-ISOPRENYLCYSTEINE O-METHYLTRANSFERASE"/>
    <property type="match status" value="1"/>
</dbReference>
<dbReference type="EMBL" id="JAULSW010000005">
    <property type="protein sequence ID" value="KAK3381709.1"/>
    <property type="molecule type" value="Genomic_DNA"/>
</dbReference>
<evidence type="ECO:0000313" key="7">
    <source>
        <dbReference type="Proteomes" id="UP001285441"/>
    </source>
</evidence>
<comment type="subcellular location">
    <subcellularLocation>
        <location evidence="5">Endoplasmic reticulum membrane</location>
        <topology evidence="5">Multi-pass membrane protein</topology>
    </subcellularLocation>
    <subcellularLocation>
        <location evidence="1">Membrane</location>
        <topology evidence="1">Multi-pass membrane protein</topology>
    </subcellularLocation>
</comment>
<keyword evidence="5 6" id="KW-0489">Methyltransferase</keyword>
<evidence type="ECO:0000256" key="4">
    <source>
        <dbReference type="ARBA" id="ARBA00023136"/>
    </source>
</evidence>
<feature type="transmembrane region" description="Helical" evidence="5">
    <location>
        <begin position="176"/>
        <end position="197"/>
    </location>
</feature>
<comment type="caution">
    <text evidence="5">Lacks conserved residue(s) required for the propagation of feature annotation.</text>
</comment>
<dbReference type="Gene3D" id="1.20.120.1630">
    <property type="match status" value="1"/>
</dbReference>
<keyword evidence="7" id="KW-1185">Reference proteome</keyword>
<proteinExistence type="inferred from homology"/>
<evidence type="ECO:0000256" key="3">
    <source>
        <dbReference type="ARBA" id="ARBA00022989"/>
    </source>
</evidence>
<protein>
    <recommendedName>
        <fullName evidence="5">Protein-S-isoprenylcysteine O-methyltransferase</fullName>
        <ecNumber evidence="5">2.1.1.100</ecNumber>
    </recommendedName>
</protein>
<feature type="transmembrane region" description="Helical" evidence="5">
    <location>
        <begin position="46"/>
        <end position="66"/>
    </location>
</feature>
<feature type="transmembrane region" description="Helical" evidence="5">
    <location>
        <begin position="86"/>
        <end position="107"/>
    </location>
</feature>
<dbReference type="PANTHER" id="PTHR12714">
    <property type="entry name" value="PROTEIN-S ISOPRENYLCYSTEINE O-METHYLTRANSFERASE"/>
    <property type="match status" value="1"/>
</dbReference>
<evidence type="ECO:0000256" key="2">
    <source>
        <dbReference type="ARBA" id="ARBA00022692"/>
    </source>
</evidence>
<evidence type="ECO:0000313" key="6">
    <source>
        <dbReference type="EMBL" id="KAK3381709.1"/>
    </source>
</evidence>
<reference evidence="6" key="2">
    <citation type="submission" date="2023-06" db="EMBL/GenBank/DDBJ databases">
        <authorList>
            <consortium name="Lawrence Berkeley National Laboratory"/>
            <person name="Haridas S."/>
            <person name="Hensen N."/>
            <person name="Bonometti L."/>
            <person name="Westerberg I."/>
            <person name="Brannstrom I.O."/>
            <person name="Guillou S."/>
            <person name="Cros-Aarteil S."/>
            <person name="Calhoun S."/>
            <person name="Kuo A."/>
            <person name="Mondo S."/>
            <person name="Pangilinan J."/>
            <person name="Riley R."/>
            <person name="LaButti K."/>
            <person name="Andreopoulos B."/>
            <person name="Lipzen A."/>
            <person name="Chen C."/>
            <person name="Yanf M."/>
            <person name="Daum C."/>
            <person name="Ng V."/>
            <person name="Clum A."/>
            <person name="Steindorff A."/>
            <person name="Ohm R."/>
            <person name="Martin F."/>
            <person name="Silar P."/>
            <person name="Natvig D."/>
            <person name="Lalanne C."/>
            <person name="Gautier V."/>
            <person name="Ament-velasquez S.L."/>
            <person name="Kruys A."/>
            <person name="Hutchinson M.I."/>
            <person name="Powell A.J."/>
            <person name="Barry K."/>
            <person name="Miller A.N."/>
            <person name="Grigoriev I.V."/>
            <person name="Debuchy R."/>
            <person name="Gladieux P."/>
            <person name="Thoren M.H."/>
            <person name="Johannesson H."/>
        </authorList>
    </citation>
    <scope>NUCLEOTIDE SEQUENCE</scope>
    <source>
        <strain evidence="6">CBS 232.78</strain>
    </source>
</reference>
<dbReference type="Pfam" id="PF04140">
    <property type="entry name" value="ICMT"/>
    <property type="match status" value="1"/>
</dbReference>
<gene>
    <name evidence="6" type="ORF">B0H63DRAFT_476477</name>
</gene>
<keyword evidence="3 5" id="KW-1133">Transmembrane helix</keyword>
<keyword evidence="4 5" id="KW-0472">Membrane</keyword>
<keyword evidence="5 6" id="KW-0808">Transferase</keyword>
<dbReference type="GO" id="GO:0032259">
    <property type="term" value="P:methylation"/>
    <property type="evidence" value="ECO:0007669"/>
    <property type="project" value="UniProtKB-KW"/>
</dbReference>
<comment type="catalytic activity">
    <reaction evidence="5">
        <text>[protein]-C-terminal S-[(2E,6E)-farnesyl]-L-cysteine + S-adenosyl-L-methionine = [protein]-C-terminal S-[(2E,6E)-farnesyl]-L-cysteine methyl ester + S-adenosyl-L-homocysteine</text>
        <dbReference type="Rhea" id="RHEA:21672"/>
        <dbReference type="Rhea" id="RHEA-COMP:12125"/>
        <dbReference type="Rhea" id="RHEA-COMP:12126"/>
        <dbReference type="ChEBI" id="CHEBI:57856"/>
        <dbReference type="ChEBI" id="CHEBI:59789"/>
        <dbReference type="ChEBI" id="CHEBI:90510"/>
        <dbReference type="ChEBI" id="CHEBI:90511"/>
        <dbReference type="EC" id="2.1.1.100"/>
    </reaction>
</comment>
<name>A0AAE0NHR3_9PEZI</name>
<sequence>MAAFTPDSATIGLAASSILAAYLSCRCWIPPNALSSVRADNRSIQIAFTILASWILHILIILSYPSSPPQLLCPHPENLAKHLFTWTPYTAAMIGTVLVAAPIRLLAFRHLGKNFTFHVTKPKQLINTGPYAYVQHPSYPTNWLVTTANLALLWRPDGVLGCVLPSSVVRFAMGNGVVGVWPALLAAFGFFGGWAVWIRVKHEEGVLQKQFGSEWEEYHRKTARFIPWVF</sequence>
<keyword evidence="5" id="KW-0949">S-adenosyl-L-methionine</keyword>
<dbReference type="AlphaFoldDB" id="A0AAE0NHR3"/>
<accession>A0AAE0NHR3</accession>
<dbReference type="EC" id="2.1.1.100" evidence="5"/>
<dbReference type="InterPro" id="IPR007269">
    <property type="entry name" value="ICMT_MeTrfase"/>
</dbReference>
<keyword evidence="5" id="KW-0256">Endoplasmic reticulum</keyword>
<evidence type="ECO:0000256" key="5">
    <source>
        <dbReference type="RuleBase" id="RU362022"/>
    </source>
</evidence>
<dbReference type="GO" id="GO:0004671">
    <property type="term" value="F:protein C-terminal S-isoprenylcysteine carboxyl O-methyltransferase activity"/>
    <property type="evidence" value="ECO:0007669"/>
    <property type="project" value="UniProtKB-EC"/>
</dbReference>
<comment type="similarity">
    <text evidence="5">Belongs to the class VI-like SAM-binding methyltransferase superfamily. Isoprenylcysteine carboxyl methyltransferase family.</text>
</comment>